<proteinExistence type="inferred from homology"/>
<comment type="similarity">
    <text evidence="2">Belongs to the eukaryotic RPC7 RNA polymerase subunit family.</text>
</comment>
<accession>A0A1Y2B5W0</accession>
<dbReference type="AlphaFoldDB" id="A0A1Y2B5W0"/>
<feature type="compositionally biased region" description="Acidic residues" evidence="4">
    <location>
        <begin position="221"/>
        <end position="232"/>
    </location>
</feature>
<sequence>MSRGGFAGRGRGRPRGGIYATLAGLHADMGPGMLSSMEMDSLMKQPKKHNGMLYPPLESSSLATLPAPDEFEKIILDETAKLHTTLSAEGQPWRLAGERKVVGIEIESFSDRFALPPQAPTQAQTHTQTQIHISTPPPNSRSTTDLDSTALYLDKSMFPPSLWEAYFEDHSGGGAVLKRRKKNELSDGRKRTKMLGLDDDGQEMDDDPSSDLEASTHSSSVDDEFDFEDESDHQDYDANYFDDGERDDDDDGAGAEEDVGGTYDD</sequence>
<evidence type="ECO:0000256" key="4">
    <source>
        <dbReference type="SAM" id="MobiDB-lite"/>
    </source>
</evidence>
<protein>
    <recommendedName>
        <fullName evidence="7">DNA-directed RNA polymerase III subunit</fullName>
    </recommendedName>
</protein>
<comment type="caution">
    <text evidence="5">The sequence shown here is derived from an EMBL/GenBank/DDBJ whole genome shotgun (WGS) entry which is preliminary data.</text>
</comment>
<comment type="subcellular location">
    <subcellularLocation>
        <location evidence="1">Nucleus</location>
    </subcellularLocation>
</comment>
<dbReference type="Pfam" id="PF11705">
    <property type="entry name" value="RNA_pol_3_Rpc31"/>
    <property type="match status" value="1"/>
</dbReference>
<organism evidence="5 6">
    <name type="scientific">Naematelia encephala</name>
    <dbReference type="NCBI Taxonomy" id="71784"/>
    <lineage>
        <taxon>Eukaryota</taxon>
        <taxon>Fungi</taxon>
        <taxon>Dikarya</taxon>
        <taxon>Basidiomycota</taxon>
        <taxon>Agaricomycotina</taxon>
        <taxon>Tremellomycetes</taxon>
        <taxon>Tremellales</taxon>
        <taxon>Naemateliaceae</taxon>
        <taxon>Naematelia</taxon>
    </lineage>
</organism>
<feature type="region of interest" description="Disordered" evidence="4">
    <location>
        <begin position="173"/>
        <end position="265"/>
    </location>
</feature>
<dbReference type="GO" id="GO:0006383">
    <property type="term" value="P:transcription by RNA polymerase III"/>
    <property type="evidence" value="ECO:0007669"/>
    <property type="project" value="InterPro"/>
</dbReference>
<name>A0A1Y2B5W0_9TREE</name>
<dbReference type="InParanoid" id="A0A1Y2B5W0"/>
<feature type="compositionally biased region" description="Acidic residues" evidence="4">
    <location>
        <begin position="197"/>
        <end position="210"/>
    </location>
</feature>
<feature type="compositionally biased region" description="Acidic residues" evidence="4">
    <location>
        <begin position="240"/>
        <end position="265"/>
    </location>
</feature>
<evidence type="ECO:0000256" key="1">
    <source>
        <dbReference type="ARBA" id="ARBA00004123"/>
    </source>
</evidence>
<feature type="region of interest" description="Disordered" evidence="4">
    <location>
        <begin position="116"/>
        <end position="147"/>
    </location>
</feature>
<dbReference type="STRING" id="71784.A0A1Y2B5W0"/>
<dbReference type="GO" id="GO:0005634">
    <property type="term" value="C:nucleus"/>
    <property type="evidence" value="ECO:0007669"/>
    <property type="project" value="UniProtKB-SubCell"/>
</dbReference>
<evidence type="ECO:0000256" key="2">
    <source>
        <dbReference type="ARBA" id="ARBA00008352"/>
    </source>
</evidence>
<dbReference type="InterPro" id="IPR024661">
    <property type="entry name" value="RNA_pol_III_Rpc31"/>
</dbReference>
<dbReference type="OrthoDB" id="2564629at2759"/>
<dbReference type="EMBL" id="MCFC01000021">
    <property type="protein sequence ID" value="ORY30229.1"/>
    <property type="molecule type" value="Genomic_DNA"/>
</dbReference>
<keyword evidence="3" id="KW-0539">Nucleus</keyword>
<evidence type="ECO:0000256" key="3">
    <source>
        <dbReference type="ARBA" id="ARBA00023242"/>
    </source>
</evidence>
<keyword evidence="6" id="KW-1185">Reference proteome</keyword>
<evidence type="ECO:0000313" key="6">
    <source>
        <dbReference type="Proteomes" id="UP000193986"/>
    </source>
</evidence>
<evidence type="ECO:0008006" key="7">
    <source>
        <dbReference type="Google" id="ProtNLM"/>
    </source>
</evidence>
<reference evidence="5 6" key="1">
    <citation type="submission" date="2016-07" db="EMBL/GenBank/DDBJ databases">
        <title>Pervasive Adenine N6-methylation of Active Genes in Fungi.</title>
        <authorList>
            <consortium name="DOE Joint Genome Institute"/>
            <person name="Mondo S.J."/>
            <person name="Dannebaum R.O."/>
            <person name="Kuo R.C."/>
            <person name="Labutti K."/>
            <person name="Haridas S."/>
            <person name="Kuo A."/>
            <person name="Salamov A."/>
            <person name="Ahrendt S.R."/>
            <person name="Lipzen A."/>
            <person name="Sullivan W."/>
            <person name="Andreopoulos W.B."/>
            <person name="Clum A."/>
            <person name="Lindquist E."/>
            <person name="Daum C."/>
            <person name="Ramamoorthy G.K."/>
            <person name="Gryganskyi A."/>
            <person name="Culley D."/>
            <person name="Magnuson J.K."/>
            <person name="James T.Y."/>
            <person name="O'Malley M.A."/>
            <person name="Stajich J.E."/>
            <person name="Spatafora J.W."/>
            <person name="Visel A."/>
            <person name="Grigoriev I.V."/>
        </authorList>
    </citation>
    <scope>NUCLEOTIDE SEQUENCE [LARGE SCALE GENOMIC DNA]</scope>
    <source>
        <strain evidence="5 6">68-887.2</strain>
    </source>
</reference>
<evidence type="ECO:0000313" key="5">
    <source>
        <dbReference type="EMBL" id="ORY30229.1"/>
    </source>
</evidence>
<dbReference type="Proteomes" id="UP000193986">
    <property type="component" value="Unassembled WGS sequence"/>
</dbReference>
<feature type="compositionally biased region" description="Low complexity" evidence="4">
    <location>
        <begin position="120"/>
        <end position="134"/>
    </location>
</feature>
<gene>
    <name evidence="5" type="ORF">BCR39DRAFT_530100</name>
</gene>